<dbReference type="GO" id="GO:0006281">
    <property type="term" value="P:DNA repair"/>
    <property type="evidence" value="ECO:0007669"/>
    <property type="project" value="TreeGrafter"/>
</dbReference>
<protein>
    <submittedName>
        <fullName evidence="1">Haloacid dehalogenase</fullName>
    </submittedName>
</protein>
<dbReference type="Proteomes" id="UP000031449">
    <property type="component" value="Chromosome"/>
</dbReference>
<dbReference type="STRING" id="1508404.JMA_06970"/>
<dbReference type="InterPro" id="IPR041492">
    <property type="entry name" value="HAD_2"/>
</dbReference>
<dbReference type="SFLD" id="SFLDS00003">
    <property type="entry name" value="Haloacid_Dehalogenase"/>
    <property type="match status" value="1"/>
</dbReference>
<dbReference type="Gene3D" id="1.10.150.240">
    <property type="entry name" value="Putative phosphatase, domain 2"/>
    <property type="match status" value="1"/>
</dbReference>
<dbReference type="InterPro" id="IPR023198">
    <property type="entry name" value="PGP-like_dom2"/>
</dbReference>
<reference evidence="1 2" key="1">
    <citation type="submission" date="2014-08" db="EMBL/GenBank/DDBJ databases">
        <title>Complete genome of a marine bacteria Jeotgalibacillus malaysiensis.</title>
        <authorList>
            <person name="Yaakop A.S."/>
            <person name="Chan K.-G."/>
            <person name="Goh K.M."/>
        </authorList>
    </citation>
    <scope>NUCLEOTIDE SEQUENCE [LARGE SCALE GENOMIC DNA]</scope>
    <source>
        <strain evidence="1 2">D5</strain>
    </source>
</reference>
<accession>A0A0B5APJ9</accession>
<dbReference type="KEGG" id="jeo:JMA_06970"/>
<dbReference type="Pfam" id="PF13419">
    <property type="entry name" value="HAD_2"/>
    <property type="match status" value="1"/>
</dbReference>
<name>A0A0B5APJ9_9BACL</name>
<dbReference type="SUPFAM" id="SSF56784">
    <property type="entry name" value="HAD-like"/>
    <property type="match status" value="1"/>
</dbReference>
<gene>
    <name evidence="1" type="ORF">JMA_06970</name>
</gene>
<proteinExistence type="predicted"/>
<dbReference type="PANTHER" id="PTHR43434">
    <property type="entry name" value="PHOSPHOGLYCOLATE PHOSPHATASE"/>
    <property type="match status" value="1"/>
</dbReference>
<dbReference type="EMBL" id="CP009416">
    <property type="protein sequence ID" value="AJD90014.1"/>
    <property type="molecule type" value="Genomic_DNA"/>
</dbReference>
<dbReference type="InterPro" id="IPR050155">
    <property type="entry name" value="HAD-like_hydrolase_sf"/>
</dbReference>
<evidence type="ECO:0000313" key="1">
    <source>
        <dbReference type="EMBL" id="AJD90014.1"/>
    </source>
</evidence>
<dbReference type="Gene3D" id="3.40.50.1000">
    <property type="entry name" value="HAD superfamily/HAD-like"/>
    <property type="match status" value="1"/>
</dbReference>
<dbReference type="AlphaFoldDB" id="A0A0B5APJ9"/>
<organism evidence="1 2">
    <name type="scientific">Jeotgalibacillus malaysiensis</name>
    <dbReference type="NCBI Taxonomy" id="1508404"/>
    <lineage>
        <taxon>Bacteria</taxon>
        <taxon>Bacillati</taxon>
        <taxon>Bacillota</taxon>
        <taxon>Bacilli</taxon>
        <taxon>Bacillales</taxon>
        <taxon>Caryophanaceae</taxon>
        <taxon>Jeotgalibacillus</taxon>
    </lineage>
</organism>
<dbReference type="PANTHER" id="PTHR43434:SF1">
    <property type="entry name" value="PHOSPHOGLYCOLATE PHOSPHATASE"/>
    <property type="match status" value="1"/>
</dbReference>
<sequence>MALILFDLDGTIIDSTDYLLQALHLAVEDMPHIQEPSKETLQSAYGLTGSAFWAKVVPDASPQEITIIRRRRSEFLDQLVKGKDLLFPGVKETLQQLKEDGHTLSTASNCGTHYLDMILDSQGIRHYFSQPICLGTIHGEKKGEVLAANFERFGKSEAYLVGDRYSDIEAAKEHDIPVIYCTYGFGTDEEAAQADYRINRIDEVRSIIS</sequence>
<dbReference type="OrthoDB" id="9792518at2"/>
<dbReference type="SFLD" id="SFLDG01129">
    <property type="entry name" value="C1.5:_HAD__Beta-PGM__Phosphata"/>
    <property type="match status" value="1"/>
</dbReference>
<dbReference type="GO" id="GO:0005829">
    <property type="term" value="C:cytosol"/>
    <property type="evidence" value="ECO:0007669"/>
    <property type="project" value="TreeGrafter"/>
</dbReference>
<dbReference type="GO" id="GO:0008967">
    <property type="term" value="F:phosphoglycolate phosphatase activity"/>
    <property type="evidence" value="ECO:0007669"/>
    <property type="project" value="TreeGrafter"/>
</dbReference>
<evidence type="ECO:0000313" key="2">
    <source>
        <dbReference type="Proteomes" id="UP000031449"/>
    </source>
</evidence>
<dbReference type="HOGENOM" id="CLU_045011_19_4_9"/>
<dbReference type="InterPro" id="IPR023214">
    <property type="entry name" value="HAD_sf"/>
</dbReference>
<dbReference type="BioCyc" id="JESP1508404:G14D9-9914-MONOMER"/>
<dbReference type="InterPro" id="IPR036412">
    <property type="entry name" value="HAD-like_sf"/>
</dbReference>
<keyword evidence="2" id="KW-1185">Reference proteome</keyword>